<keyword evidence="5" id="KW-1185">Reference proteome</keyword>
<reference evidence="3 5" key="2">
    <citation type="submission" date="2023-12" db="EMBL/GenBank/DDBJ databases">
        <title>Phenotypic and Genomic Characterization of Methanothermobacter wolfeii Strain BSEL, a CO2-Capturing Archaeon with Minimal Nutrient Requirements.</title>
        <authorList>
            <person name="Ale Enriquez F."/>
            <person name="Ahring B.K."/>
        </authorList>
    </citation>
    <scope>NUCLEOTIDE SEQUENCE [LARGE SCALE GENOMIC DNA]</scope>
    <source>
        <strain evidence="3 5">BSEL-1</strain>
    </source>
</reference>
<dbReference type="Proteomes" id="UP001065373">
    <property type="component" value="Chromosome"/>
</dbReference>
<dbReference type="InterPro" id="IPR052019">
    <property type="entry name" value="F420H2_bilvrd_red/Heme_oxyg"/>
</dbReference>
<dbReference type="GO" id="GO:0004733">
    <property type="term" value="F:pyridoxamine phosphate oxidase activity"/>
    <property type="evidence" value="ECO:0007669"/>
    <property type="project" value="UniProtKB-EC"/>
</dbReference>
<dbReference type="GO" id="GO:0016627">
    <property type="term" value="F:oxidoreductase activity, acting on the CH-CH group of donors"/>
    <property type="evidence" value="ECO:0007669"/>
    <property type="project" value="TreeGrafter"/>
</dbReference>
<dbReference type="RefSeq" id="WP_238337912.1">
    <property type="nucleotide sequence ID" value="NZ_CP104550.1"/>
</dbReference>
<dbReference type="EC" id="1.-.-.-" evidence="3"/>
<accession>A0A9E7UN50</accession>
<dbReference type="GeneID" id="70638430"/>
<proteinExistence type="predicted"/>
<dbReference type="InterPro" id="IPR012349">
    <property type="entry name" value="Split_barrel_FMN-bd"/>
</dbReference>
<dbReference type="PANTHER" id="PTHR35176:SF6">
    <property type="entry name" value="HEME OXYGENASE HI_0854-RELATED"/>
    <property type="match status" value="1"/>
</dbReference>
<evidence type="ECO:0000313" key="4">
    <source>
        <dbReference type="EMBL" id="UXH31762.1"/>
    </source>
</evidence>
<dbReference type="Proteomes" id="UP001369247">
    <property type="component" value="Unassembled WGS sequence"/>
</dbReference>
<dbReference type="SUPFAM" id="SSF50475">
    <property type="entry name" value="FMN-binding split barrel"/>
    <property type="match status" value="1"/>
</dbReference>
<keyword evidence="1 3" id="KW-0560">Oxidoreductase</keyword>
<organism evidence="4">
    <name type="scientific">Methanothermobacter wolfeii</name>
    <name type="common">Methanobacterium wolfei</name>
    <dbReference type="NCBI Taxonomy" id="145261"/>
    <lineage>
        <taxon>Archaea</taxon>
        <taxon>Methanobacteriati</taxon>
        <taxon>Methanobacteriota</taxon>
        <taxon>Methanomada group</taxon>
        <taxon>Methanobacteria</taxon>
        <taxon>Methanobacteriales</taxon>
        <taxon>Methanobacteriaceae</taxon>
        <taxon>Methanothermobacter</taxon>
    </lineage>
</organism>
<dbReference type="KEGG" id="mwo:MWSIV6_0021"/>
<dbReference type="Gene3D" id="2.30.110.10">
    <property type="entry name" value="Electron Transport, Fmn-binding Protein, Chain A"/>
    <property type="match status" value="1"/>
</dbReference>
<dbReference type="PANTHER" id="PTHR35176">
    <property type="entry name" value="HEME OXYGENASE HI_0854-RELATED"/>
    <property type="match status" value="1"/>
</dbReference>
<evidence type="ECO:0000256" key="1">
    <source>
        <dbReference type="ARBA" id="ARBA00023002"/>
    </source>
</evidence>
<evidence type="ECO:0000313" key="5">
    <source>
        <dbReference type="Proteomes" id="UP001369247"/>
    </source>
</evidence>
<dbReference type="EMBL" id="CP104550">
    <property type="protein sequence ID" value="UXH31762.1"/>
    <property type="molecule type" value="Genomic_DNA"/>
</dbReference>
<protein>
    <submittedName>
        <fullName evidence="4">Pyridoxamine 5'-phosphate oxidase family protein</fullName>
        <ecNumber evidence="3">1.-.-.-</ecNumber>
        <ecNumber evidence="3">1.4.3.5</ecNumber>
    </submittedName>
</protein>
<gene>
    <name evidence="4" type="ORF">N5910_00160</name>
    <name evidence="3" type="ORF">U2150_06225</name>
</gene>
<reference evidence="4" key="1">
    <citation type="submission" date="2022-09" db="EMBL/GenBank/DDBJ databases">
        <title>Characterization of three MwoI isoschizomers from sequenced genome and metagenomes.</title>
        <authorList>
            <person name="Fomenkov A."/>
            <person name="Xu S.Y."/>
            <person name="Roberts R.J."/>
        </authorList>
    </citation>
    <scope>NUCLEOTIDE SEQUENCE</scope>
    <source>
        <strain evidence="4">DSM 2970</strain>
    </source>
</reference>
<dbReference type="EC" id="1.4.3.5" evidence="3"/>
<dbReference type="EMBL" id="JAXUHJ010000010">
    <property type="protein sequence ID" value="MEJ8543083.1"/>
    <property type="molecule type" value="Genomic_DNA"/>
</dbReference>
<sequence>MILDELSEEDLGELRRFSALTGMPLKDTDLTSTEEVIEFGLELKDIRDSLMKDMGDEELRKYVEEFLRSHNTCTLATCHGSWPRATPIEYTYHDGCLYLISEGGEKFAGLLMNGRVSVAVYEDYTSMNNLAGMQLTGSAEIVHGRDYMAGVLALKGLGTDLIDKLPVDLNIIKVTISRVEFLYSRFRDEGFHVRQTLQFK</sequence>
<name>A0A9E7UN50_METWO</name>
<dbReference type="GO" id="GO:0070967">
    <property type="term" value="F:coenzyme F420 binding"/>
    <property type="evidence" value="ECO:0007669"/>
    <property type="project" value="TreeGrafter"/>
</dbReference>
<feature type="domain" description="Pyridoxamine 5'-phosphate oxidase N-terminal" evidence="2">
    <location>
        <begin position="61"/>
        <end position="181"/>
    </location>
</feature>
<dbReference type="GO" id="GO:0005829">
    <property type="term" value="C:cytosol"/>
    <property type="evidence" value="ECO:0007669"/>
    <property type="project" value="TreeGrafter"/>
</dbReference>
<evidence type="ECO:0000259" key="2">
    <source>
        <dbReference type="Pfam" id="PF01243"/>
    </source>
</evidence>
<dbReference type="AlphaFoldDB" id="A0A9E7UN50"/>
<dbReference type="Pfam" id="PF01243">
    <property type="entry name" value="PNPOx_N"/>
    <property type="match status" value="1"/>
</dbReference>
<dbReference type="InterPro" id="IPR011576">
    <property type="entry name" value="Pyridox_Oxase_N"/>
</dbReference>
<evidence type="ECO:0000313" key="3">
    <source>
        <dbReference type="EMBL" id="MEJ8543083.1"/>
    </source>
</evidence>